<dbReference type="Proteomes" id="UP000322981">
    <property type="component" value="Unassembled WGS sequence"/>
</dbReference>
<dbReference type="OrthoDB" id="5293418at2"/>
<dbReference type="InterPro" id="IPR025738">
    <property type="entry name" value="BatD"/>
</dbReference>
<dbReference type="PANTHER" id="PTHR40940">
    <property type="entry name" value="PROTEIN BATD-RELATED"/>
    <property type="match status" value="1"/>
</dbReference>
<evidence type="ECO:0000313" key="5">
    <source>
        <dbReference type="Proteomes" id="UP000322981"/>
    </source>
</evidence>
<evidence type="ECO:0000259" key="3">
    <source>
        <dbReference type="Pfam" id="PF25607"/>
    </source>
</evidence>
<protein>
    <submittedName>
        <fullName evidence="4">Protein BatD</fullName>
    </submittedName>
</protein>
<keyword evidence="2" id="KW-0472">Membrane</keyword>
<gene>
    <name evidence="4" type="ORF">F2Q65_13840</name>
</gene>
<evidence type="ECO:0000256" key="2">
    <source>
        <dbReference type="SAM" id="Phobius"/>
    </source>
</evidence>
<feature type="domain" description="DUF7939" evidence="3">
    <location>
        <begin position="510"/>
        <end position="601"/>
    </location>
</feature>
<accession>A0A5M8FLN8</accession>
<keyword evidence="5" id="KW-1185">Reference proteome</keyword>
<evidence type="ECO:0000313" key="4">
    <source>
        <dbReference type="EMBL" id="KAA6184031.1"/>
    </source>
</evidence>
<reference evidence="4 5" key="1">
    <citation type="submission" date="2019-09" db="EMBL/GenBank/DDBJ databases">
        <title>Whole-genome sequence of the purple sulfur bacterium Thiohalocapsa marina DSM 19078.</title>
        <authorList>
            <person name="Kyndt J.A."/>
            <person name="Meyer T.E."/>
        </authorList>
    </citation>
    <scope>NUCLEOTIDE SEQUENCE [LARGE SCALE GENOMIC DNA]</scope>
    <source>
        <strain evidence="4 5">DSM 19078</strain>
    </source>
</reference>
<dbReference type="RefSeq" id="WP_150094000.1">
    <property type="nucleotide sequence ID" value="NZ_JBFUOH010000035.1"/>
</dbReference>
<organism evidence="4 5">
    <name type="scientific">Thiohalocapsa marina</name>
    <dbReference type="NCBI Taxonomy" id="424902"/>
    <lineage>
        <taxon>Bacteria</taxon>
        <taxon>Pseudomonadati</taxon>
        <taxon>Pseudomonadota</taxon>
        <taxon>Gammaproteobacteria</taxon>
        <taxon>Chromatiales</taxon>
        <taxon>Chromatiaceae</taxon>
        <taxon>Thiohalocapsa</taxon>
    </lineage>
</organism>
<dbReference type="InterPro" id="IPR057699">
    <property type="entry name" value="DUF7939"/>
</dbReference>
<proteinExistence type="predicted"/>
<sequence>MKHLQPFILLLVGLWLPLSALAELRASFDRPQVYEGDTVTLTIEAEGFLRSDQPDLGVLADAFDVLGSSQGRRLEIINGRQSATVSWQILLSPRHQGEIQVPPIPVGDEQTPPLRLQVSEAPTDAQGGPGDDVYVEVELEVDGDSVLVQQQVPLVVRLFSALPIRGGELSDPRAEGAVLERLGPDSQYSTRRNGREYQVIERRFSLSPERSGELRIAPVVFQGELRTRRPARSPFDLDPGFDSLFGDSPFSLFERGEPVRARSQAITLQVQARPDDFGGAHWLPAEALTIEDSWAQDPPRLRVGEPVTRTLRVTAQGLAGNQIPQLDIPVPAGLRAYPEQTEAQSRTDGSTLFGVSVQRLTLIPTRGGSVEFPAIRVTWWDTLVGQERTTTVPALQLDVEGQAAGEVDASPMPDASAVSPSPTESATASPEPQSGTAATADGNPQLSRFEHWFWFLLVLAALLVLIGGLIGLGWRRRRAGGTFRTQAADASAADRVGAQSGTRSKGASAACRAGFQRACAANDAPAAAKALLAWAQALQDEASGATASADAPANLSALAARLDQDGSPADAAAEQVRALERVLYAPDAATWTGEALWRALGDRLPTLMRNRPGEGAGARGAAEPLAPLYPERR</sequence>
<feature type="region of interest" description="Disordered" evidence="1">
    <location>
        <begin position="610"/>
        <end position="633"/>
    </location>
</feature>
<feature type="compositionally biased region" description="Polar residues" evidence="1">
    <location>
        <begin position="433"/>
        <end position="442"/>
    </location>
</feature>
<keyword evidence="2" id="KW-0812">Transmembrane</keyword>
<dbReference type="Pfam" id="PF13584">
    <property type="entry name" value="BatD"/>
    <property type="match status" value="1"/>
</dbReference>
<name>A0A5M8FLN8_9GAMM</name>
<dbReference type="PANTHER" id="PTHR40940:SF1">
    <property type="entry name" value="PROTEIN BATD"/>
    <property type="match status" value="1"/>
</dbReference>
<keyword evidence="2" id="KW-1133">Transmembrane helix</keyword>
<feature type="compositionally biased region" description="Low complexity" evidence="1">
    <location>
        <begin position="619"/>
        <end position="633"/>
    </location>
</feature>
<feature type="region of interest" description="Disordered" evidence="1">
    <location>
        <begin position="406"/>
        <end position="442"/>
    </location>
</feature>
<evidence type="ECO:0000256" key="1">
    <source>
        <dbReference type="SAM" id="MobiDB-lite"/>
    </source>
</evidence>
<dbReference type="AlphaFoldDB" id="A0A5M8FLN8"/>
<comment type="caution">
    <text evidence="4">The sequence shown here is derived from an EMBL/GenBank/DDBJ whole genome shotgun (WGS) entry which is preliminary data.</text>
</comment>
<dbReference type="EMBL" id="VWXX01000025">
    <property type="protein sequence ID" value="KAA6184031.1"/>
    <property type="molecule type" value="Genomic_DNA"/>
</dbReference>
<dbReference type="Pfam" id="PF25607">
    <property type="entry name" value="DUF7939"/>
    <property type="match status" value="1"/>
</dbReference>
<feature type="compositionally biased region" description="Low complexity" evidence="1">
    <location>
        <begin position="415"/>
        <end position="432"/>
    </location>
</feature>
<feature type="transmembrane region" description="Helical" evidence="2">
    <location>
        <begin position="452"/>
        <end position="474"/>
    </location>
</feature>